<dbReference type="InterPro" id="IPR044784">
    <property type="entry name" value="At1g01640-like"/>
</dbReference>
<sequence length="361" mass="41083">MANFALLSISLSFKSVISSKRNDNERDEDERSAYLEGAQRKENLSGQPQESRRFEGKCYNCGKKGHVARNCWSKTKSAEGNAVTSNEVHKSEDEWDLEALSTVIEEEEVGEEVDMALTATVVELVDSDDEWIDNLGSSSDETKDMKELSNPVEYTEERTTTVDNLMLPISDTGEKESAKEDRFEDELTSHRQVNKHWKRVEDQPSVKNSQAHRSAARSSIFRNMLDSDVCKAPPNYTITLPEFNHDELSSLLEFLYRGYLPREKLERHVYTLLVAADKYEIPFLKRFCEIYMLGSLSTSNALDVLEISDTCSNQSLKDTALNFIVRNMEDVVFSERFDAFALKNPHLSVQITRAVVYGGKK</sequence>
<dbReference type="InterPro" id="IPR000210">
    <property type="entry name" value="BTB/POZ_dom"/>
</dbReference>
<feature type="chain" id="PRO_5040178477" evidence="5">
    <location>
        <begin position="20"/>
        <end position="361"/>
    </location>
</feature>
<feature type="domain" description="CCHC-type" evidence="7">
    <location>
        <begin position="57"/>
        <end position="71"/>
    </location>
</feature>
<proteinExistence type="predicted"/>
<dbReference type="Gene3D" id="4.10.60.10">
    <property type="entry name" value="Zinc finger, CCHC-type"/>
    <property type="match status" value="1"/>
</dbReference>
<dbReference type="Pfam" id="PF00098">
    <property type="entry name" value="zf-CCHC"/>
    <property type="match status" value="1"/>
</dbReference>
<comment type="caution">
    <text evidence="8">The sequence shown here is derived from an EMBL/GenBank/DDBJ whole genome shotgun (WGS) entry which is preliminary data.</text>
</comment>
<dbReference type="SUPFAM" id="SSF54695">
    <property type="entry name" value="POZ domain"/>
    <property type="match status" value="1"/>
</dbReference>
<evidence type="ECO:0000313" key="8">
    <source>
        <dbReference type="EMBL" id="CAA0818077.1"/>
    </source>
</evidence>
<dbReference type="PANTHER" id="PTHR47274">
    <property type="entry name" value="BTB/POZ DOMAIN CONTAINING PROTEIN, EXPRESSED-RELATED"/>
    <property type="match status" value="1"/>
</dbReference>
<dbReference type="Pfam" id="PF00651">
    <property type="entry name" value="BTB"/>
    <property type="match status" value="1"/>
</dbReference>
<dbReference type="InterPro" id="IPR001878">
    <property type="entry name" value="Znf_CCHC"/>
</dbReference>
<dbReference type="SMART" id="SM00225">
    <property type="entry name" value="BTB"/>
    <property type="match status" value="1"/>
</dbReference>
<evidence type="ECO:0000256" key="1">
    <source>
        <dbReference type="ARBA" id="ARBA00002668"/>
    </source>
</evidence>
<dbReference type="Gene3D" id="1.25.40.420">
    <property type="match status" value="1"/>
</dbReference>
<evidence type="ECO:0000256" key="2">
    <source>
        <dbReference type="ARBA" id="ARBA00004906"/>
    </source>
</evidence>
<dbReference type="PROSITE" id="PS50158">
    <property type="entry name" value="ZF_CCHC"/>
    <property type="match status" value="1"/>
</dbReference>
<evidence type="ECO:0000259" key="7">
    <source>
        <dbReference type="PROSITE" id="PS50158"/>
    </source>
</evidence>
<dbReference type="GO" id="GO:0003676">
    <property type="term" value="F:nucleic acid binding"/>
    <property type="evidence" value="ECO:0007669"/>
    <property type="project" value="InterPro"/>
</dbReference>
<dbReference type="SMART" id="SM00343">
    <property type="entry name" value="ZnF_C2HC"/>
    <property type="match status" value="1"/>
</dbReference>
<evidence type="ECO:0000256" key="5">
    <source>
        <dbReference type="SAM" id="SignalP"/>
    </source>
</evidence>
<comment type="function">
    <text evidence="1">May act as a substrate-specific adapter of an E3 ubiquitin-protein ligase complex (CUL3-RBX1-BTB) which mediates the ubiquitination and subsequent proteasomal degradation of target proteins.</text>
</comment>
<evidence type="ECO:0000259" key="6">
    <source>
        <dbReference type="PROSITE" id="PS50097"/>
    </source>
</evidence>
<feature type="region of interest" description="Disordered" evidence="4">
    <location>
        <begin position="18"/>
        <end position="49"/>
    </location>
</feature>
<feature type="signal peptide" evidence="5">
    <location>
        <begin position="1"/>
        <end position="19"/>
    </location>
</feature>
<keyword evidence="3" id="KW-0863">Zinc-finger</keyword>
<dbReference type="InterPro" id="IPR011333">
    <property type="entry name" value="SKP1/BTB/POZ_sf"/>
</dbReference>
<dbReference type="SUPFAM" id="SSF57756">
    <property type="entry name" value="Retrovirus zinc finger-like domains"/>
    <property type="match status" value="1"/>
</dbReference>
<organism evidence="8 9">
    <name type="scientific">Striga hermonthica</name>
    <name type="common">Purple witchweed</name>
    <name type="synonym">Buchnera hermonthica</name>
    <dbReference type="NCBI Taxonomy" id="68872"/>
    <lineage>
        <taxon>Eukaryota</taxon>
        <taxon>Viridiplantae</taxon>
        <taxon>Streptophyta</taxon>
        <taxon>Embryophyta</taxon>
        <taxon>Tracheophyta</taxon>
        <taxon>Spermatophyta</taxon>
        <taxon>Magnoliopsida</taxon>
        <taxon>eudicotyledons</taxon>
        <taxon>Gunneridae</taxon>
        <taxon>Pentapetalae</taxon>
        <taxon>asterids</taxon>
        <taxon>lamiids</taxon>
        <taxon>Lamiales</taxon>
        <taxon>Orobanchaceae</taxon>
        <taxon>Buchnereae</taxon>
        <taxon>Striga</taxon>
    </lineage>
</organism>
<dbReference type="InterPro" id="IPR036875">
    <property type="entry name" value="Znf_CCHC_sf"/>
</dbReference>
<accession>A0A9N7R8V2</accession>
<dbReference type="OrthoDB" id="6359943at2759"/>
<dbReference type="GO" id="GO:0008270">
    <property type="term" value="F:zinc ion binding"/>
    <property type="evidence" value="ECO:0007669"/>
    <property type="project" value="UniProtKB-KW"/>
</dbReference>
<keyword evidence="9" id="KW-1185">Reference proteome</keyword>
<dbReference type="AlphaFoldDB" id="A0A9N7R8V2"/>
<gene>
    <name evidence="8" type="ORF">SHERM_17451</name>
</gene>
<evidence type="ECO:0000256" key="3">
    <source>
        <dbReference type="PROSITE-ProRule" id="PRU00047"/>
    </source>
</evidence>
<dbReference type="CDD" id="cd14733">
    <property type="entry name" value="BACK"/>
    <property type="match status" value="1"/>
</dbReference>
<name>A0A9N7R8V2_STRHE</name>
<dbReference type="PANTHER" id="PTHR47274:SF1">
    <property type="entry name" value="BTB_POZ DOMAIN CONTAINING PROTEIN, EXPRESSED"/>
    <property type="match status" value="1"/>
</dbReference>
<dbReference type="Gene3D" id="3.30.710.10">
    <property type="entry name" value="Potassium Channel Kv1.1, Chain A"/>
    <property type="match status" value="1"/>
</dbReference>
<dbReference type="PROSITE" id="PS50097">
    <property type="entry name" value="BTB"/>
    <property type="match status" value="1"/>
</dbReference>
<dbReference type="Proteomes" id="UP001153555">
    <property type="component" value="Unassembled WGS sequence"/>
</dbReference>
<reference evidence="8" key="1">
    <citation type="submission" date="2019-12" db="EMBL/GenBank/DDBJ databases">
        <authorList>
            <person name="Scholes J."/>
        </authorList>
    </citation>
    <scope>NUCLEOTIDE SEQUENCE</scope>
</reference>
<feature type="compositionally biased region" description="Basic and acidic residues" evidence="4">
    <location>
        <begin position="20"/>
        <end position="43"/>
    </location>
</feature>
<feature type="domain" description="BTB" evidence="6">
    <location>
        <begin position="215"/>
        <end position="264"/>
    </location>
</feature>
<protein>
    <submittedName>
        <fullName evidence="8">BTB/POZ domain-containing protein</fullName>
    </submittedName>
</protein>
<keyword evidence="3" id="KW-0862">Zinc</keyword>
<evidence type="ECO:0000313" key="9">
    <source>
        <dbReference type="Proteomes" id="UP001153555"/>
    </source>
</evidence>
<comment type="pathway">
    <text evidence="2">Protein modification; protein ubiquitination.</text>
</comment>
<keyword evidence="3" id="KW-0479">Metal-binding</keyword>
<keyword evidence="5" id="KW-0732">Signal</keyword>
<evidence type="ECO:0000256" key="4">
    <source>
        <dbReference type="SAM" id="MobiDB-lite"/>
    </source>
</evidence>
<dbReference type="EMBL" id="CACSLK010016728">
    <property type="protein sequence ID" value="CAA0818077.1"/>
    <property type="molecule type" value="Genomic_DNA"/>
</dbReference>